<feature type="transmembrane region" description="Helical" evidence="1">
    <location>
        <begin position="155"/>
        <end position="180"/>
    </location>
</feature>
<keyword evidence="3" id="KW-1185">Reference proteome</keyword>
<protein>
    <submittedName>
        <fullName evidence="2">ZIP Zinc transporter</fullName>
    </submittedName>
</protein>
<keyword evidence="1" id="KW-1133">Transmembrane helix</keyword>
<feature type="transmembrane region" description="Helical" evidence="1">
    <location>
        <begin position="186"/>
        <end position="203"/>
    </location>
</feature>
<gene>
    <name evidence="2" type="ORF">Pla163_37480</name>
</gene>
<organism evidence="2 3">
    <name type="scientific">Rohdeia mirabilis</name>
    <dbReference type="NCBI Taxonomy" id="2528008"/>
    <lineage>
        <taxon>Bacteria</taxon>
        <taxon>Pseudomonadati</taxon>
        <taxon>Planctomycetota</taxon>
        <taxon>Planctomycetia</taxon>
        <taxon>Planctomycetia incertae sedis</taxon>
        <taxon>Rohdeia</taxon>
    </lineage>
</organism>
<feature type="transmembrane region" description="Helical" evidence="1">
    <location>
        <begin position="111"/>
        <end position="134"/>
    </location>
</feature>
<keyword evidence="1" id="KW-0472">Membrane</keyword>
<dbReference type="EMBL" id="CP036290">
    <property type="protein sequence ID" value="QDU86597.1"/>
    <property type="molecule type" value="Genomic_DNA"/>
</dbReference>
<feature type="transmembrane region" description="Helical" evidence="1">
    <location>
        <begin position="41"/>
        <end position="60"/>
    </location>
</feature>
<dbReference type="RefSeq" id="WP_419186125.1">
    <property type="nucleotide sequence ID" value="NZ_CP036290.1"/>
</dbReference>
<name>A0A518D551_9BACT</name>
<accession>A0A518D551</accession>
<dbReference type="AlphaFoldDB" id="A0A518D551"/>
<evidence type="ECO:0000313" key="2">
    <source>
        <dbReference type="EMBL" id="QDU86597.1"/>
    </source>
</evidence>
<reference evidence="2 3" key="1">
    <citation type="submission" date="2019-02" db="EMBL/GenBank/DDBJ databases">
        <title>Deep-cultivation of Planctomycetes and their phenomic and genomic characterization uncovers novel biology.</title>
        <authorList>
            <person name="Wiegand S."/>
            <person name="Jogler M."/>
            <person name="Boedeker C."/>
            <person name="Pinto D."/>
            <person name="Vollmers J."/>
            <person name="Rivas-Marin E."/>
            <person name="Kohn T."/>
            <person name="Peeters S.H."/>
            <person name="Heuer A."/>
            <person name="Rast P."/>
            <person name="Oberbeckmann S."/>
            <person name="Bunk B."/>
            <person name="Jeske O."/>
            <person name="Meyerdierks A."/>
            <person name="Storesund J.E."/>
            <person name="Kallscheuer N."/>
            <person name="Luecker S."/>
            <person name="Lage O.M."/>
            <person name="Pohl T."/>
            <person name="Merkel B.J."/>
            <person name="Hornburger P."/>
            <person name="Mueller R.-W."/>
            <person name="Bruemmer F."/>
            <person name="Labrenz M."/>
            <person name="Spormann A.M."/>
            <person name="Op den Camp H."/>
            <person name="Overmann J."/>
            <person name="Amann R."/>
            <person name="Jetten M.S.M."/>
            <person name="Mascher T."/>
            <person name="Medema M.H."/>
            <person name="Devos D.P."/>
            <person name="Kaster A.-K."/>
            <person name="Ovreas L."/>
            <person name="Rohde M."/>
            <person name="Galperin M.Y."/>
            <person name="Jogler C."/>
        </authorList>
    </citation>
    <scope>NUCLEOTIDE SEQUENCE [LARGE SCALE GENOMIC DNA]</scope>
    <source>
        <strain evidence="2 3">Pla163</strain>
    </source>
</reference>
<proteinExistence type="predicted"/>
<feature type="transmembrane region" description="Helical" evidence="1">
    <location>
        <begin position="215"/>
        <end position="236"/>
    </location>
</feature>
<keyword evidence="1" id="KW-0812">Transmembrane</keyword>
<evidence type="ECO:0000256" key="1">
    <source>
        <dbReference type="SAM" id="Phobius"/>
    </source>
</evidence>
<feature type="transmembrane region" description="Helical" evidence="1">
    <location>
        <begin position="67"/>
        <end position="91"/>
    </location>
</feature>
<sequence length="238" mass="24627">MNDWQTIVALTAMAGLAMPAGALLARIERIPSRWLEEEVQHTIVAFGGGALLSAVALVLVPDGMDALWIGWGAPCFAAGGVAFMALDRWLARSKSAASNLAAMLSDFVPEAIALGAAFAVGRTTGFLLALLMALQNVPEGFNAYRELRASSGISGGRLIAGFTAMALLGPLAGLAGYFWLGDAPEAVGGIMLFAAGGILYAVVEDIAPQAHLERRWAPPLGAIAGFLLGMIGDSFVRG</sequence>
<dbReference type="Proteomes" id="UP000319342">
    <property type="component" value="Chromosome"/>
</dbReference>
<evidence type="ECO:0000313" key="3">
    <source>
        <dbReference type="Proteomes" id="UP000319342"/>
    </source>
</evidence>